<dbReference type="InterPro" id="IPR010473">
    <property type="entry name" value="GTPase-bd"/>
</dbReference>
<reference evidence="3 5" key="1">
    <citation type="submission" date="2020-01" db="EMBL/GenBank/DDBJ databases">
        <authorList>
            <consortium name="DOE Joint Genome Institute"/>
            <person name="Haridas S."/>
            <person name="Albert R."/>
            <person name="Binder M."/>
            <person name="Bloem J."/>
            <person name="Labutti K."/>
            <person name="Salamov A."/>
            <person name="Andreopoulos B."/>
            <person name="Baker S.E."/>
            <person name="Barry K."/>
            <person name="Bills G."/>
            <person name="Bluhm B.H."/>
            <person name="Cannon C."/>
            <person name="Castanera R."/>
            <person name="Culley D.E."/>
            <person name="Daum C."/>
            <person name="Ezra D."/>
            <person name="Gonzalez J.B."/>
            <person name="Henrissat B."/>
            <person name="Kuo A."/>
            <person name="Liang C."/>
            <person name="Lipzen A."/>
            <person name="Lutzoni F."/>
            <person name="Magnuson J."/>
            <person name="Mondo S."/>
            <person name="Nolan M."/>
            <person name="Ohm R."/>
            <person name="Pangilinan J."/>
            <person name="Park H.-J."/>
            <person name="Ramirez L."/>
            <person name="Alfaro M."/>
            <person name="Sun H."/>
            <person name="Tritt A."/>
            <person name="Yoshinaga Y."/>
            <person name="Zwiers L.-H."/>
            <person name="Turgeon B.G."/>
            <person name="Goodwin S.B."/>
            <person name="Spatafora J.W."/>
            <person name="Crous P.W."/>
            <person name="Grigoriev I.V."/>
        </authorList>
    </citation>
    <scope>NUCLEOTIDE SEQUENCE</scope>
    <source>
        <strain evidence="3 5">CBS 781.70</strain>
    </source>
</reference>
<dbReference type="GO" id="GO:0031267">
    <property type="term" value="F:small GTPase binding"/>
    <property type="evidence" value="ECO:0007669"/>
    <property type="project" value="InterPro"/>
</dbReference>
<evidence type="ECO:0000259" key="2">
    <source>
        <dbReference type="SMART" id="SM01140"/>
    </source>
</evidence>
<feature type="region of interest" description="Disordered" evidence="1">
    <location>
        <begin position="303"/>
        <end position="429"/>
    </location>
</feature>
<feature type="compositionally biased region" description="Low complexity" evidence="1">
    <location>
        <begin position="400"/>
        <end position="417"/>
    </location>
</feature>
<evidence type="ECO:0000313" key="3">
    <source>
        <dbReference type="EMBL" id="KAF1812282.1"/>
    </source>
</evidence>
<feature type="domain" description="Formin GTPase-binding" evidence="2">
    <location>
        <begin position="256"/>
        <end position="556"/>
    </location>
</feature>
<dbReference type="InterPro" id="IPR016024">
    <property type="entry name" value="ARM-type_fold"/>
</dbReference>
<dbReference type="GO" id="GO:0030036">
    <property type="term" value="P:actin cytoskeleton organization"/>
    <property type="evidence" value="ECO:0007669"/>
    <property type="project" value="InterPro"/>
</dbReference>
<dbReference type="Proteomes" id="UP000504638">
    <property type="component" value="Unplaced"/>
</dbReference>
<dbReference type="Pfam" id="PF06371">
    <property type="entry name" value="Drf_GBD"/>
    <property type="match status" value="1"/>
</dbReference>
<feature type="compositionally biased region" description="Basic and acidic residues" evidence="1">
    <location>
        <begin position="51"/>
        <end position="71"/>
    </location>
</feature>
<dbReference type="SUPFAM" id="SSF48371">
    <property type="entry name" value="ARM repeat"/>
    <property type="match status" value="1"/>
</dbReference>
<feature type="compositionally biased region" description="Polar residues" evidence="1">
    <location>
        <begin position="111"/>
        <end position="127"/>
    </location>
</feature>
<feature type="compositionally biased region" description="Basic and acidic residues" evidence="1">
    <location>
        <begin position="94"/>
        <end position="110"/>
    </location>
</feature>
<organism evidence="3">
    <name type="scientific">Eremomyces bilateralis CBS 781.70</name>
    <dbReference type="NCBI Taxonomy" id="1392243"/>
    <lineage>
        <taxon>Eukaryota</taxon>
        <taxon>Fungi</taxon>
        <taxon>Dikarya</taxon>
        <taxon>Ascomycota</taxon>
        <taxon>Pezizomycotina</taxon>
        <taxon>Dothideomycetes</taxon>
        <taxon>Dothideomycetes incertae sedis</taxon>
        <taxon>Eremomycetales</taxon>
        <taxon>Eremomycetaceae</taxon>
        <taxon>Eremomyces</taxon>
    </lineage>
</organism>
<reference evidence="5" key="3">
    <citation type="submission" date="2025-04" db="UniProtKB">
        <authorList>
            <consortium name="RefSeq"/>
        </authorList>
    </citation>
    <scope>IDENTIFICATION</scope>
    <source>
        <strain evidence="5">CBS 781.70</strain>
    </source>
</reference>
<feature type="region of interest" description="Disordered" evidence="1">
    <location>
        <begin position="1"/>
        <end position="127"/>
    </location>
</feature>
<sequence>MPLLPPDHPHVSGHRDNPQPSRPGDKNKENGPARPGLHKKTKSTTSLKGFGNDKVKDESKVLTEGNRENGSGKKPRKSKSSTSLATIFGKSKSGKSESSPKKSKEKDKENTSPPRSAEPQNHTPIWAQYSSQPFQEITTTTNVPLNDQSQMQKEIDLFTPKIYTPSKQRNFHNVQPVLATRNQRPKSEVIIGTERLGVSGPGMQFSGLTSPSAHRENANPTLTKAKKEHASDRRGSRVMNFVAQFNERAQRAAEPTPMSPQDLKKLETDFEAVLEKRQIPEATRDKMRTMNGEMKLKFIRAEAMPSTPTEPEPPQVPTKTETHAEGKKKHIRTRSGFSTHSNKGGKENVKEEDEKRPNSKDGSKKRRPRSRTFTFGKGESSPSKKQKAEGESWSKRSTNVPKSPSSTSLASVKSSASGKEKKPKTANPKEFVKYLRQAQRPQEAEVGKLHKLRLLIRNETVEWVDLFIGEGGMVEIVGLLHRIMKVEWREEHEDQLLHETLLCLKGLCTTALALQKLCDIEKELFPALLGMLFDEEHKGPSEFTTRTVIINIIFTHLSSAPASELETRARKLLGYLQDPTGPDDKQPLPFIMEMHKPRPYRVWCKEVVNVTKEVFWIFLHSLNTIPLPKCTDADAANDATKPTTIDQPPTTQSYNKRHFPSPRPPVPAAPYVGGVEWDATNYMAAHLDLLNGILASLPTTERTALRDALRASGWEKLMGQTLRTCKEKFYGAVHDGLRTWVAAAAEDGWDAYGVRTGKGAGQVERTPSPKKSPRKKREGEGEAPRVDFEAQRREGKFDIGLGLGLSLAEAHHKWRDAQREAGEI</sequence>
<accession>A0A6G1G2R8</accession>
<dbReference type="SMART" id="SM01140">
    <property type="entry name" value="Drf_GBD"/>
    <property type="match status" value="1"/>
</dbReference>
<feature type="region of interest" description="Disordered" evidence="1">
    <location>
        <begin position="754"/>
        <end position="791"/>
    </location>
</feature>
<reference evidence="5" key="2">
    <citation type="submission" date="2020-04" db="EMBL/GenBank/DDBJ databases">
        <authorList>
            <consortium name="NCBI Genome Project"/>
        </authorList>
    </citation>
    <scope>NUCLEOTIDE SEQUENCE</scope>
    <source>
        <strain evidence="5">CBS 781.70</strain>
    </source>
</reference>
<gene>
    <name evidence="3 5" type="ORF">P152DRAFT_397238</name>
</gene>
<feature type="compositionally biased region" description="Basic and acidic residues" evidence="1">
    <location>
        <begin position="7"/>
        <end position="31"/>
    </location>
</feature>
<dbReference type="AlphaFoldDB" id="A0A6G1G2R8"/>
<dbReference type="EMBL" id="ML975158">
    <property type="protein sequence ID" value="KAF1812282.1"/>
    <property type="molecule type" value="Genomic_DNA"/>
</dbReference>
<dbReference type="RefSeq" id="XP_033533913.1">
    <property type="nucleotide sequence ID" value="XM_033676401.1"/>
</dbReference>
<feature type="compositionally biased region" description="Polar residues" evidence="1">
    <location>
        <begin position="640"/>
        <end position="654"/>
    </location>
</feature>
<feature type="region of interest" description="Disordered" evidence="1">
    <location>
        <begin position="636"/>
        <end position="662"/>
    </location>
</feature>
<dbReference type="GeneID" id="54416971"/>
<protein>
    <recommendedName>
        <fullName evidence="2">Formin GTPase-binding domain-containing protein</fullName>
    </recommendedName>
</protein>
<name>A0A6G1G2R8_9PEZI</name>
<dbReference type="InterPro" id="IPR011989">
    <property type="entry name" value="ARM-like"/>
</dbReference>
<dbReference type="Gene3D" id="1.25.10.10">
    <property type="entry name" value="Leucine-rich Repeat Variant"/>
    <property type="match status" value="1"/>
</dbReference>
<keyword evidence="4" id="KW-1185">Reference proteome</keyword>
<dbReference type="OrthoDB" id="2155261at2759"/>
<feature type="compositionally biased region" description="Basic and acidic residues" evidence="1">
    <location>
        <begin position="777"/>
        <end position="791"/>
    </location>
</feature>
<evidence type="ECO:0000313" key="5">
    <source>
        <dbReference type="RefSeq" id="XP_033533913.1"/>
    </source>
</evidence>
<dbReference type="GO" id="GO:0003779">
    <property type="term" value="F:actin binding"/>
    <property type="evidence" value="ECO:0007669"/>
    <property type="project" value="InterPro"/>
</dbReference>
<feature type="compositionally biased region" description="Basic and acidic residues" evidence="1">
    <location>
        <begin position="344"/>
        <end position="362"/>
    </location>
</feature>
<evidence type="ECO:0000313" key="4">
    <source>
        <dbReference type="Proteomes" id="UP000504638"/>
    </source>
</evidence>
<proteinExistence type="predicted"/>
<evidence type="ECO:0000256" key="1">
    <source>
        <dbReference type="SAM" id="MobiDB-lite"/>
    </source>
</evidence>